<dbReference type="PROSITE" id="PS50966">
    <property type="entry name" value="ZF_SWIM"/>
    <property type="match status" value="1"/>
</dbReference>
<protein>
    <recommendedName>
        <fullName evidence="1">SWIM-type domain-containing protein</fullName>
    </recommendedName>
</protein>
<sequence>MSKLDSSYEPEITPLETIGEYSIESEANPGTFYMVDLFDYDGEGSCTCQDYLNRIKPMRDASIKPVRQHCKHIQRAYVHAGRDFVRALLTKIKSGSFKRR</sequence>
<gene>
    <name evidence="2" type="ORF">UFOVP861_55</name>
</gene>
<evidence type="ECO:0000313" key="2">
    <source>
        <dbReference type="EMBL" id="CAB4167799.1"/>
    </source>
</evidence>
<accession>A0A6J5P7G0</accession>
<dbReference type="EMBL" id="LR796810">
    <property type="protein sequence ID" value="CAB4167799.1"/>
    <property type="molecule type" value="Genomic_DNA"/>
</dbReference>
<proteinExistence type="predicted"/>
<feature type="domain" description="SWIM-type" evidence="1">
    <location>
        <begin position="33"/>
        <end position="81"/>
    </location>
</feature>
<reference evidence="2" key="1">
    <citation type="submission" date="2020-04" db="EMBL/GenBank/DDBJ databases">
        <authorList>
            <person name="Chiriac C."/>
            <person name="Salcher M."/>
            <person name="Ghai R."/>
            <person name="Kavagutti S V."/>
        </authorList>
    </citation>
    <scope>NUCLEOTIDE SEQUENCE</scope>
</reference>
<organism evidence="2">
    <name type="scientific">uncultured Caudovirales phage</name>
    <dbReference type="NCBI Taxonomy" id="2100421"/>
    <lineage>
        <taxon>Viruses</taxon>
        <taxon>Duplodnaviria</taxon>
        <taxon>Heunggongvirae</taxon>
        <taxon>Uroviricota</taxon>
        <taxon>Caudoviricetes</taxon>
        <taxon>Peduoviridae</taxon>
        <taxon>Maltschvirus</taxon>
        <taxon>Maltschvirus maltsch</taxon>
    </lineage>
</organism>
<evidence type="ECO:0000259" key="1">
    <source>
        <dbReference type="PROSITE" id="PS50966"/>
    </source>
</evidence>
<dbReference type="GO" id="GO:0008270">
    <property type="term" value="F:zinc ion binding"/>
    <property type="evidence" value="ECO:0007669"/>
    <property type="project" value="InterPro"/>
</dbReference>
<dbReference type="InterPro" id="IPR007527">
    <property type="entry name" value="Znf_SWIM"/>
</dbReference>
<name>A0A6J5P7G0_9CAUD</name>